<dbReference type="OrthoDB" id="3222at2759"/>
<feature type="transmembrane region" description="Helical" evidence="13">
    <location>
        <begin position="99"/>
        <end position="121"/>
    </location>
</feature>
<dbReference type="InterPro" id="IPR023271">
    <property type="entry name" value="Aquaporin-like"/>
</dbReference>
<dbReference type="InterPro" id="IPR002938">
    <property type="entry name" value="FAD-bd"/>
</dbReference>
<evidence type="ECO:0000256" key="3">
    <source>
        <dbReference type="ARBA" id="ARBA00022448"/>
    </source>
</evidence>
<dbReference type="InterPro" id="IPR036188">
    <property type="entry name" value="FAD/NAD-bd_sf"/>
</dbReference>
<feature type="transmembrane region" description="Helical" evidence="13">
    <location>
        <begin position="213"/>
        <end position="233"/>
    </location>
</feature>
<keyword evidence="3" id="KW-0813">Transport</keyword>
<dbReference type="PROSITE" id="PS00221">
    <property type="entry name" value="MIP"/>
    <property type="match status" value="1"/>
</dbReference>
<proteinExistence type="inferred from homology"/>
<keyword evidence="8" id="KW-0274">FAD</keyword>
<keyword evidence="16" id="KW-1185">Reference proteome</keyword>
<feature type="transmembrane region" description="Helical" evidence="13">
    <location>
        <begin position="54"/>
        <end position="73"/>
    </location>
</feature>
<comment type="similarity">
    <text evidence="2">Belongs to the MIP/aquaporin (TC 1.A.8) family.</text>
</comment>
<feature type="transmembrane region" description="Helical" evidence="13">
    <location>
        <begin position="141"/>
        <end position="161"/>
    </location>
</feature>
<evidence type="ECO:0000256" key="8">
    <source>
        <dbReference type="ARBA" id="ARBA00022827"/>
    </source>
</evidence>
<dbReference type="InterPro" id="IPR000425">
    <property type="entry name" value="MIP"/>
</dbReference>
<keyword evidence="4" id="KW-1003">Cell membrane</keyword>
<dbReference type="GO" id="GO:0005886">
    <property type="term" value="C:plasma membrane"/>
    <property type="evidence" value="ECO:0007669"/>
    <property type="project" value="UniProtKB-SubCell"/>
</dbReference>
<comment type="caution">
    <text evidence="15">The sequence shown here is derived from an EMBL/GenBank/DDBJ whole genome shotgun (WGS) entry which is preliminary data.</text>
</comment>
<feature type="transmembrane region" description="Helical" evidence="13">
    <location>
        <begin position="168"/>
        <end position="193"/>
    </location>
</feature>
<dbReference type="PRINTS" id="PR00783">
    <property type="entry name" value="MINTRINSICP"/>
</dbReference>
<evidence type="ECO:0000256" key="6">
    <source>
        <dbReference type="ARBA" id="ARBA00022692"/>
    </source>
</evidence>
<evidence type="ECO:0000256" key="2">
    <source>
        <dbReference type="ARBA" id="ARBA00006175"/>
    </source>
</evidence>
<feature type="transmembrane region" description="Helical" evidence="13">
    <location>
        <begin position="12"/>
        <end position="34"/>
    </location>
</feature>
<dbReference type="GO" id="GO:0016491">
    <property type="term" value="F:oxidoreductase activity"/>
    <property type="evidence" value="ECO:0007669"/>
    <property type="project" value="UniProtKB-KW"/>
</dbReference>
<evidence type="ECO:0000256" key="1">
    <source>
        <dbReference type="ARBA" id="ARBA00004651"/>
    </source>
</evidence>
<evidence type="ECO:0000313" key="15">
    <source>
        <dbReference type="EMBL" id="ESZ93514.1"/>
    </source>
</evidence>
<dbReference type="GO" id="GO:0071949">
    <property type="term" value="F:FAD binding"/>
    <property type="evidence" value="ECO:0007669"/>
    <property type="project" value="InterPro"/>
</dbReference>
<sequence>MALRAPVRDYLVSVIGELVGTFLFLFFAFAAAQTANQPNGTTPLTPNATDTSKLLYIALAFGASLAANVWIFFRVSGGQFNPAVTLALVLIRAVSPMKALLLVPTQLVGGILAALVVKAIIPGDDILFAVSLGPGVTDVQGLFIELLLTFMLVFTILMLVAEKTKSTFVAPIGIGISLFIGHLVGIFWTGAGINPARAFSPAVVQASFPIYHWIYWLGPAVGSFLAAALYLGLKAMKYELVGGDADKEKREERLSMQQADLIIETLRGLPSDASLTDLKRGPEIRVLGDDMKIRKSRFGSNDSANFSSWVRVEEISECPLPTSNKSPNPRRASRIVVIGAGMGGLSCALSLAKEGFTNIEVYETASNLGFVGAGIQLAPNMAKILDRLGCWKEIEAEAIDLKETSIRQGDSDTELAHVDLLYIRDTYKYPHMVGHRSLLAGAMYEACKKENNIKFHFSVEAEAVESFGPKPFLRVKPREGDSYTIEADVILASDGIKSIVRLKILSELNHDAHITDTHQASYRIMLKREEMENDPELLELINGDKVTR</sequence>
<keyword evidence="11 13" id="KW-0472">Membrane</keyword>
<evidence type="ECO:0000256" key="13">
    <source>
        <dbReference type="SAM" id="Phobius"/>
    </source>
</evidence>
<feature type="domain" description="FAD-binding" evidence="14">
    <location>
        <begin position="335"/>
        <end position="517"/>
    </location>
</feature>
<dbReference type="EMBL" id="AYSA01000310">
    <property type="protein sequence ID" value="ESZ93514.1"/>
    <property type="molecule type" value="Genomic_DNA"/>
</dbReference>
<evidence type="ECO:0000256" key="5">
    <source>
        <dbReference type="ARBA" id="ARBA00022630"/>
    </source>
</evidence>
<feature type="transmembrane region" description="Helical" evidence="13">
    <location>
        <begin position="335"/>
        <end position="352"/>
    </location>
</feature>
<dbReference type="SUPFAM" id="SSF51905">
    <property type="entry name" value="FAD/NAD(P)-binding domain"/>
    <property type="match status" value="1"/>
</dbReference>
<comment type="subcellular location">
    <subcellularLocation>
        <location evidence="1">Cell membrane</location>
        <topology evidence="1">Multi-pass membrane protein</topology>
    </subcellularLocation>
</comment>
<keyword evidence="6 13" id="KW-0812">Transmembrane</keyword>
<evidence type="ECO:0000256" key="4">
    <source>
        <dbReference type="ARBA" id="ARBA00022475"/>
    </source>
</evidence>
<dbReference type="InterPro" id="IPR034294">
    <property type="entry name" value="Aquaporin_transptr"/>
</dbReference>
<dbReference type="Pfam" id="PF00230">
    <property type="entry name" value="MIP"/>
    <property type="match status" value="1"/>
</dbReference>
<keyword evidence="5" id="KW-0285">Flavoprotein</keyword>
<dbReference type="InterPro" id="IPR022357">
    <property type="entry name" value="MIP_CS"/>
</dbReference>
<keyword evidence="9 13" id="KW-1133">Transmembrane helix</keyword>
<dbReference type="HOGENOM" id="CLU_497111_0_0_1"/>
<evidence type="ECO:0000256" key="9">
    <source>
        <dbReference type="ARBA" id="ARBA00022989"/>
    </source>
</evidence>
<dbReference type="STRING" id="1432307.W9CFH2"/>
<dbReference type="Proteomes" id="UP000019487">
    <property type="component" value="Unassembled WGS sequence"/>
</dbReference>
<dbReference type="PANTHER" id="PTHR19139:SF199">
    <property type="entry name" value="MIP17260P"/>
    <property type="match status" value="1"/>
</dbReference>
<evidence type="ECO:0000256" key="12">
    <source>
        <dbReference type="ARBA" id="ARBA00034651"/>
    </source>
</evidence>
<evidence type="ECO:0000256" key="10">
    <source>
        <dbReference type="ARBA" id="ARBA00023002"/>
    </source>
</evidence>
<evidence type="ECO:0000259" key="14">
    <source>
        <dbReference type="Pfam" id="PF01494"/>
    </source>
</evidence>
<dbReference type="Gene3D" id="3.50.50.60">
    <property type="entry name" value="FAD/NAD(P)-binding domain"/>
    <property type="match status" value="1"/>
</dbReference>
<dbReference type="PANTHER" id="PTHR19139">
    <property type="entry name" value="AQUAPORIN TRANSPORTER"/>
    <property type="match status" value="1"/>
</dbReference>
<name>W9CFH2_SCLBF</name>
<evidence type="ECO:0000313" key="16">
    <source>
        <dbReference type="Proteomes" id="UP000019487"/>
    </source>
</evidence>
<dbReference type="SUPFAM" id="SSF81338">
    <property type="entry name" value="Aquaporin-like"/>
    <property type="match status" value="1"/>
</dbReference>
<dbReference type="AlphaFoldDB" id="W9CFH2"/>
<organism evidence="15 16">
    <name type="scientific">Sclerotinia borealis (strain F-4128)</name>
    <dbReference type="NCBI Taxonomy" id="1432307"/>
    <lineage>
        <taxon>Eukaryota</taxon>
        <taxon>Fungi</taxon>
        <taxon>Dikarya</taxon>
        <taxon>Ascomycota</taxon>
        <taxon>Pezizomycotina</taxon>
        <taxon>Leotiomycetes</taxon>
        <taxon>Helotiales</taxon>
        <taxon>Sclerotiniaceae</taxon>
        <taxon>Sclerotinia</taxon>
    </lineage>
</organism>
<dbReference type="Pfam" id="PF01494">
    <property type="entry name" value="FAD_binding_3"/>
    <property type="match status" value="1"/>
</dbReference>
<accession>W9CFH2</accession>
<dbReference type="FunFam" id="1.20.1080.10:FF:000014">
    <property type="entry name" value="Aquaporin 1"/>
    <property type="match status" value="1"/>
</dbReference>
<evidence type="ECO:0000256" key="7">
    <source>
        <dbReference type="ARBA" id="ARBA00022737"/>
    </source>
</evidence>
<gene>
    <name evidence="15" type="ORF">SBOR_6095</name>
</gene>
<comment type="catalytic activity">
    <reaction evidence="12">
        <text>H2O(in) = H2O(out)</text>
        <dbReference type="Rhea" id="RHEA:29667"/>
        <dbReference type="ChEBI" id="CHEBI:15377"/>
    </reaction>
</comment>
<protein>
    <recommendedName>
        <fullName evidence="14">FAD-binding domain-containing protein</fullName>
    </recommendedName>
</protein>
<dbReference type="Gene3D" id="1.20.1080.10">
    <property type="entry name" value="Glycerol uptake facilitator protein"/>
    <property type="match status" value="1"/>
</dbReference>
<dbReference type="GO" id="GO:0015250">
    <property type="term" value="F:water channel activity"/>
    <property type="evidence" value="ECO:0007669"/>
    <property type="project" value="TreeGrafter"/>
</dbReference>
<keyword evidence="10" id="KW-0560">Oxidoreductase</keyword>
<keyword evidence="7" id="KW-0677">Repeat</keyword>
<evidence type="ECO:0000256" key="11">
    <source>
        <dbReference type="ARBA" id="ARBA00023136"/>
    </source>
</evidence>
<reference evidence="15 16" key="1">
    <citation type="journal article" date="2014" name="Genome Announc.">
        <title>Draft genome sequence of Sclerotinia borealis, a psychrophilic plant pathogenic fungus.</title>
        <authorList>
            <person name="Mardanov A.V."/>
            <person name="Beletsky A.V."/>
            <person name="Kadnikov V.V."/>
            <person name="Ignatov A.N."/>
            <person name="Ravin N.V."/>
        </authorList>
    </citation>
    <scope>NUCLEOTIDE SEQUENCE [LARGE SCALE GENOMIC DNA]</scope>
    <source>
        <strain evidence="16">F-4157</strain>
    </source>
</reference>